<keyword evidence="1" id="KW-0472">Membrane</keyword>
<keyword evidence="3" id="KW-1185">Reference proteome</keyword>
<protein>
    <submittedName>
        <fullName evidence="2">Uncharacterized protein</fullName>
    </submittedName>
</protein>
<reference evidence="2 3" key="1">
    <citation type="submission" date="2024-02" db="EMBL/GenBank/DDBJ databases">
        <title>De novo assembly and annotation of 12 fungi associated with fruit tree decline syndrome in Ontario, Canada.</title>
        <authorList>
            <person name="Sulman M."/>
            <person name="Ellouze W."/>
            <person name="Ilyukhin E."/>
        </authorList>
    </citation>
    <scope>NUCLEOTIDE SEQUENCE [LARGE SCALE GENOMIC DNA]</scope>
    <source>
        <strain evidence="2 3">M169</strain>
    </source>
</reference>
<dbReference type="EMBL" id="JAKNSF020000013">
    <property type="protein sequence ID" value="KAK7735386.1"/>
    <property type="molecule type" value="Genomic_DNA"/>
</dbReference>
<name>A0ABR1PF97_DIAER</name>
<evidence type="ECO:0000256" key="1">
    <source>
        <dbReference type="SAM" id="Phobius"/>
    </source>
</evidence>
<proteinExistence type="predicted"/>
<keyword evidence="1" id="KW-0812">Transmembrane</keyword>
<evidence type="ECO:0000313" key="2">
    <source>
        <dbReference type="EMBL" id="KAK7735386.1"/>
    </source>
</evidence>
<organism evidence="2 3">
    <name type="scientific">Diaporthe eres</name>
    <name type="common">Phomopsis oblonga</name>
    <dbReference type="NCBI Taxonomy" id="83184"/>
    <lineage>
        <taxon>Eukaryota</taxon>
        <taxon>Fungi</taxon>
        <taxon>Dikarya</taxon>
        <taxon>Ascomycota</taxon>
        <taxon>Pezizomycotina</taxon>
        <taxon>Sordariomycetes</taxon>
        <taxon>Sordariomycetidae</taxon>
        <taxon>Diaporthales</taxon>
        <taxon>Diaporthaceae</taxon>
        <taxon>Diaporthe</taxon>
        <taxon>Diaporthe eres species complex</taxon>
    </lineage>
</organism>
<gene>
    <name evidence="2" type="ORF">SLS63_003856</name>
</gene>
<feature type="transmembrane region" description="Helical" evidence="1">
    <location>
        <begin position="33"/>
        <end position="55"/>
    </location>
</feature>
<comment type="caution">
    <text evidence="2">The sequence shown here is derived from an EMBL/GenBank/DDBJ whole genome shotgun (WGS) entry which is preliminary data.</text>
</comment>
<evidence type="ECO:0000313" key="3">
    <source>
        <dbReference type="Proteomes" id="UP001430848"/>
    </source>
</evidence>
<keyword evidence="1" id="KW-1133">Transmembrane helix</keyword>
<dbReference type="Proteomes" id="UP001430848">
    <property type="component" value="Unassembled WGS sequence"/>
</dbReference>
<sequence length="131" mass="15007">MYDPKVSSHHHTSWGADSNHEVQHKLLDNPTTYGIVLVIAIISFAILIVCITDYLRPCIAPDDVRWEEEEDEEAQPWNLTLTEDGHLLDNESGGRSRQYGTFYTDNGSWFNADGTEMSYNQWLEAVYDPLD</sequence>
<accession>A0ABR1PF97</accession>